<dbReference type="Proteomes" id="UP000058114">
    <property type="component" value="Chromosome"/>
</dbReference>
<evidence type="ECO:0000313" key="2">
    <source>
        <dbReference type="Proteomes" id="UP000058114"/>
    </source>
</evidence>
<dbReference type="PATRIC" id="fig|652.5.peg.416"/>
<protein>
    <submittedName>
        <fullName evidence="1">Lipoprotein</fullName>
    </submittedName>
</protein>
<dbReference type="AlphaFoldDB" id="A0A0S2SIP0"/>
<keyword evidence="1" id="KW-0449">Lipoprotein</keyword>
<reference evidence="1 2" key="2">
    <citation type="journal article" date="2016" name="Genome Announc.">
        <title>Complete Genome Sequence of the Highly Virulent Aeromonas schubertii Strain WL1483, Isolated from Diseased Snakehead Fish (Channa argus) in China.</title>
        <authorList>
            <person name="Liu L."/>
            <person name="Li N."/>
            <person name="Zhang D."/>
            <person name="Fu X."/>
            <person name="Shi C."/>
            <person name="Lin Q."/>
            <person name="Hao G."/>
        </authorList>
    </citation>
    <scope>NUCLEOTIDE SEQUENCE [LARGE SCALE GENOMIC DNA]</scope>
    <source>
        <strain evidence="1 2">WL1483</strain>
    </source>
</reference>
<sequence>MLLMILLLAGCAAKGETPAQKRSYVQQMRQEALSEFYREKPELRREVSAAQGYALFSSFNNNLLLVSAGSGFGVVRDNRTGKDTYMRMAMAGVGLGFGIKDFRALILFQDRVALQRFLESGWEAGGQADVAARSDDKGAAIISEAASADLKGVRVYQMTKHGIALQATAQGYKYWLDDELNGRAPASVRSAGQ</sequence>
<gene>
    <name evidence="1" type="ORF">WL1483_2104</name>
</gene>
<dbReference type="KEGG" id="asr:WL1483_2104"/>
<name>A0A0S2SIP0_9GAMM</name>
<organism evidence="1 2">
    <name type="scientific">Aeromonas schubertii</name>
    <dbReference type="NCBI Taxonomy" id="652"/>
    <lineage>
        <taxon>Bacteria</taxon>
        <taxon>Pseudomonadati</taxon>
        <taxon>Pseudomonadota</taxon>
        <taxon>Gammaproteobacteria</taxon>
        <taxon>Aeromonadales</taxon>
        <taxon>Aeromonadaceae</taxon>
        <taxon>Aeromonas</taxon>
    </lineage>
</organism>
<proteinExistence type="predicted"/>
<dbReference type="EMBL" id="CP013067">
    <property type="protein sequence ID" value="ALP41523.1"/>
    <property type="molecule type" value="Genomic_DNA"/>
</dbReference>
<evidence type="ECO:0000313" key="1">
    <source>
        <dbReference type="EMBL" id="ALP41523.1"/>
    </source>
</evidence>
<accession>A0A0S2SIP0</accession>
<reference evidence="2" key="1">
    <citation type="submission" date="2015-10" db="EMBL/GenBank/DDBJ databases">
        <title>Complete Genome Sequence of Aeromonas schubertii strain WL1483.</title>
        <authorList>
            <person name="Liu L."/>
        </authorList>
    </citation>
    <scope>NUCLEOTIDE SEQUENCE [LARGE SCALE GENOMIC DNA]</scope>
    <source>
        <strain evidence="2">WL1483</strain>
    </source>
</reference>